<reference evidence="2" key="1">
    <citation type="submission" date="2023-07" db="EMBL/GenBank/DDBJ databases">
        <title>Whole genome shotgun sequence of Streptomyces nojiriensis NBRC 13794.</title>
        <authorList>
            <person name="Komaki H."/>
            <person name="Tamura T."/>
        </authorList>
    </citation>
    <scope>NUCLEOTIDE SEQUENCE [LARGE SCALE GENOMIC DNA]</scope>
    <source>
        <strain evidence="2">NBRC 13794</strain>
    </source>
</reference>
<name>A0ABQ3SKG6_9ACTN</name>
<keyword evidence="2" id="KW-1185">Reference proteome</keyword>
<sequence>MSERNPPDAWEKFDGALQREILTVRPAEVAVLIVLTPGDDHLPGSAVTRGEAVDAMRRTFGRRAEAVVGTLVAAGGRDIRESWLNHTVAARISITSLLAVAGRPEVRQVLLDSPRQAEIADER</sequence>
<evidence type="ECO:0000313" key="2">
    <source>
        <dbReference type="Proteomes" id="UP000613974"/>
    </source>
</evidence>
<dbReference type="RefSeq" id="WP_189746326.1">
    <property type="nucleotide sequence ID" value="NZ_BMRL01000021.1"/>
</dbReference>
<organism evidence="1 2">
    <name type="scientific">Streptomyces nojiriensis</name>
    <dbReference type="NCBI Taxonomy" id="66374"/>
    <lineage>
        <taxon>Bacteria</taxon>
        <taxon>Bacillati</taxon>
        <taxon>Actinomycetota</taxon>
        <taxon>Actinomycetes</taxon>
        <taxon>Kitasatosporales</taxon>
        <taxon>Streptomycetaceae</taxon>
        <taxon>Streptomyces</taxon>
    </lineage>
</organism>
<protein>
    <submittedName>
        <fullName evidence="1">Uncharacterized protein</fullName>
    </submittedName>
</protein>
<dbReference type="Proteomes" id="UP000613974">
    <property type="component" value="Unassembled WGS sequence"/>
</dbReference>
<accession>A0ABQ3SKG6</accession>
<dbReference type="GeneID" id="95594914"/>
<proteinExistence type="predicted"/>
<comment type="caution">
    <text evidence="1">The sequence shown here is derived from an EMBL/GenBank/DDBJ whole genome shotgun (WGS) entry which is preliminary data.</text>
</comment>
<gene>
    <name evidence="1" type="ORF">Snoj_25550</name>
</gene>
<dbReference type="EMBL" id="BNEC01000003">
    <property type="protein sequence ID" value="GHI68637.1"/>
    <property type="molecule type" value="Genomic_DNA"/>
</dbReference>
<evidence type="ECO:0000313" key="1">
    <source>
        <dbReference type="EMBL" id="GHI68637.1"/>
    </source>
</evidence>